<evidence type="ECO:0000313" key="1">
    <source>
        <dbReference type="EMBL" id="TDT77650.1"/>
    </source>
</evidence>
<keyword evidence="2" id="KW-1185">Reference proteome</keyword>
<dbReference type="AlphaFoldDB" id="A0A4R7LTQ5"/>
<proteinExistence type="predicted"/>
<gene>
    <name evidence="1" type="ORF">BDE40_0944</name>
</gene>
<sequence length="136" mass="14450">MGGGHVNPSAEPGSGTDVRAVCGTFEIELCAVLSDRCDYVGHSFIAIDGMAEDGTNTGEKVIVGFYPKTNQDFRSVFTEGSGRVISASGQVRNDSAYYKSGGSFYADKLWTIGFPEARNAHKLIFGRTASPGQNSL</sequence>
<dbReference type="RefSeq" id="WP_134013262.1">
    <property type="nucleotide sequence ID" value="NZ_SOBH01000001.1"/>
</dbReference>
<protein>
    <submittedName>
        <fullName evidence="1">Uncharacterized protein</fullName>
    </submittedName>
</protein>
<reference evidence="1 2" key="1">
    <citation type="submission" date="2019-03" db="EMBL/GenBank/DDBJ databases">
        <title>Genomic Encyclopedia of Archaeal and Bacterial Type Strains, Phase II (KMG-II): from individual species to whole genera.</title>
        <authorList>
            <person name="Goeker M."/>
        </authorList>
    </citation>
    <scope>NUCLEOTIDE SEQUENCE [LARGE SCALE GENOMIC DNA]</scope>
    <source>
        <strain evidence="1 2">DSM 29467</strain>
    </source>
</reference>
<comment type="caution">
    <text evidence="1">The sequence shown here is derived from an EMBL/GenBank/DDBJ whole genome shotgun (WGS) entry which is preliminary data.</text>
</comment>
<dbReference type="Proteomes" id="UP000294563">
    <property type="component" value="Unassembled WGS sequence"/>
</dbReference>
<dbReference type="OrthoDB" id="9834443at2"/>
<name>A0A4R7LTQ5_9RHOB</name>
<organism evidence="1 2">
    <name type="scientific">Litoreibacter halocynthiae</name>
    <dbReference type="NCBI Taxonomy" id="1242689"/>
    <lineage>
        <taxon>Bacteria</taxon>
        <taxon>Pseudomonadati</taxon>
        <taxon>Pseudomonadota</taxon>
        <taxon>Alphaproteobacteria</taxon>
        <taxon>Rhodobacterales</taxon>
        <taxon>Roseobacteraceae</taxon>
        <taxon>Litoreibacter</taxon>
    </lineage>
</organism>
<dbReference type="EMBL" id="SOBH01000001">
    <property type="protein sequence ID" value="TDT77650.1"/>
    <property type="molecule type" value="Genomic_DNA"/>
</dbReference>
<accession>A0A4R7LTQ5</accession>
<evidence type="ECO:0000313" key="2">
    <source>
        <dbReference type="Proteomes" id="UP000294563"/>
    </source>
</evidence>